<dbReference type="STRING" id="576137.A0A1L7WY37"/>
<evidence type="ECO:0000313" key="2">
    <source>
        <dbReference type="EMBL" id="CZR57678.1"/>
    </source>
</evidence>
<dbReference type="PANTHER" id="PTHR24148">
    <property type="entry name" value="ANKYRIN REPEAT DOMAIN-CONTAINING PROTEIN 39 HOMOLOG-RELATED"/>
    <property type="match status" value="1"/>
</dbReference>
<dbReference type="PANTHER" id="PTHR24148:SF73">
    <property type="entry name" value="HET DOMAIN PROTEIN (AFU_ORTHOLOGUE AFUA_8G01020)"/>
    <property type="match status" value="1"/>
</dbReference>
<dbReference type="OrthoDB" id="4850726at2759"/>
<keyword evidence="3" id="KW-1185">Reference proteome</keyword>
<protein>
    <recommendedName>
        <fullName evidence="1">Heterokaryon incompatibility domain-containing protein</fullName>
    </recommendedName>
</protein>
<reference evidence="2 3" key="1">
    <citation type="submission" date="2016-03" db="EMBL/GenBank/DDBJ databases">
        <authorList>
            <person name="Ploux O."/>
        </authorList>
    </citation>
    <scope>NUCLEOTIDE SEQUENCE [LARGE SCALE GENOMIC DNA]</scope>
    <source>
        <strain evidence="2 3">UAMH 11012</strain>
    </source>
</reference>
<dbReference type="InterPro" id="IPR052895">
    <property type="entry name" value="HetReg/Transcr_Mod"/>
</dbReference>
<dbReference type="InterPro" id="IPR010730">
    <property type="entry name" value="HET"/>
</dbReference>
<organism evidence="2 3">
    <name type="scientific">Phialocephala subalpina</name>
    <dbReference type="NCBI Taxonomy" id="576137"/>
    <lineage>
        <taxon>Eukaryota</taxon>
        <taxon>Fungi</taxon>
        <taxon>Dikarya</taxon>
        <taxon>Ascomycota</taxon>
        <taxon>Pezizomycotina</taxon>
        <taxon>Leotiomycetes</taxon>
        <taxon>Helotiales</taxon>
        <taxon>Mollisiaceae</taxon>
        <taxon>Phialocephala</taxon>
        <taxon>Phialocephala fortinii species complex</taxon>
    </lineage>
</organism>
<dbReference type="Pfam" id="PF06985">
    <property type="entry name" value="HET"/>
    <property type="match status" value="1"/>
</dbReference>
<feature type="domain" description="Heterokaryon incompatibility" evidence="1">
    <location>
        <begin position="189"/>
        <end position="239"/>
    </location>
</feature>
<gene>
    <name evidence="2" type="ORF">PAC_07567</name>
</gene>
<evidence type="ECO:0000313" key="3">
    <source>
        <dbReference type="Proteomes" id="UP000184330"/>
    </source>
</evidence>
<sequence length="661" mass="75567">MLTEPLSNCKPYTYVLNTRGNPLAWLGINIDGHKKFVTRNIAIFLIHIQSRDVPQRLWFRDVCLNHQDPEEKARYWNQEWMDTMIHHAEKVIDLSEVMAEQWDKGRLERPFPPTPRAWNDSREPKETKHHPCPLWMQKGWVDPPPAHEYLPLDYVCDEFRLITLWKAENYDDPLRASLAYSVMHDNVTYHCLSYTWGRDEEPTYPILLNGQMFKIRQNLDLALRKMRHTVNKIAVWIDAPDGDGNWGPYNRKEGDEWKITPIPDLPRRLAALYRFFLRPYFRRIWVIQELAVAALPSLLCGKKQAAWRNLDTATYHLIDILHRSNKMPAQMIAADPALASVSDREISFIRRLFYFRHLRSKNADDLFGNNWTGIRDTSPGILDANIICAAEPSDLDAPAWTADWNTPSKVSSLIRHTHIPNVHMSVVPNLSGPIYSASGPSSLNLIPRFSFSGPVLKVAGIILDTVKIVQQKAEGAAHGDFINEWLSTAANETQTPEENEFEELNTPYMQKFWSMLAGNSTGVWSVEPLPREEWPPGVPPDLPTSQYPFRPACVQEDKCKYRMQNASADVFSIVTRGRALIITENGLMGLAPHYVEVGQKLAILSRCSVPVLLEENGDGTYGFRGASFVQGWMEGEVLEEMGLDCEEAWEVLDEGGRLRIV</sequence>
<proteinExistence type="predicted"/>
<dbReference type="AlphaFoldDB" id="A0A1L7WY37"/>
<dbReference type="EMBL" id="FJOG01000010">
    <property type="protein sequence ID" value="CZR57678.1"/>
    <property type="molecule type" value="Genomic_DNA"/>
</dbReference>
<dbReference type="Proteomes" id="UP000184330">
    <property type="component" value="Unassembled WGS sequence"/>
</dbReference>
<dbReference type="Pfam" id="PF26639">
    <property type="entry name" value="Het-6_barrel"/>
    <property type="match status" value="1"/>
</dbReference>
<name>A0A1L7WY37_9HELO</name>
<accession>A0A1L7WY37</accession>
<evidence type="ECO:0000259" key="1">
    <source>
        <dbReference type="Pfam" id="PF06985"/>
    </source>
</evidence>